<dbReference type="RefSeq" id="WP_165641828.1">
    <property type="nucleotide sequence ID" value="NZ_JAAITT010000007.1"/>
</dbReference>
<dbReference type="SUPFAM" id="SSF52980">
    <property type="entry name" value="Restriction endonuclease-like"/>
    <property type="match status" value="1"/>
</dbReference>
<keyword evidence="2" id="KW-0255">Endonuclease</keyword>
<evidence type="ECO:0000256" key="3">
    <source>
        <dbReference type="ARBA" id="ARBA00022763"/>
    </source>
</evidence>
<evidence type="ECO:0008006" key="9">
    <source>
        <dbReference type="Google" id="ProtNLM"/>
    </source>
</evidence>
<dbReference type="InterPro" id="IPR011335">
    <property type="entry name" value="Restrct_endonuc-II-like"/>
</dbReference>
<evidence type="ECO:0000313" key="7">
    <source>
        <dbReference type="EMBL" id="NSJ48427.1"/>
    </source>
</evidence>
<evidence type="ECO:0000256" key="5">
    <source>
        <dbReference type="ARBA" id="ARBA00023204"/>
    </source>
</evidence>
<evidence type="ECO:0000313" key="8">
    <source>
        <dbReference type="Proteomes" id="UP000669239"/>
    </source>
</evidence>
<dbReference type="InterPro" id="IPR004603">
    <property type="entry name" value="DNA_mismatch_endonuc_vsr"/>
</dbReference>
<comment type="similarity">
    <text evidence="6">Belongs to the Vsr family.</text>
</comment>
<accession>A0ABX2HGS5</accession>
<gene>
    <name evidence="7" type="ORF">G5B36_06905</name>
</gene>
<keyword evidence="5" id="KW-0234">DNA repair</keyword>
<keyword evidence="4" id="KW-0378">Hydrolase</keyword>
<evidence type="ECO:0000256" key="2">
    <source>
        <dbReference type="ARBA" id="ARBA00022759"/>
    </source>
</evidence>
<evidence type="ECO:0000256" key="4">
    <source>
        <dbReference type="ARBA" id="ARBA00022801"/>
    </source>
</evidence>
<evidence type="ECO:0000256" key="6">
    <source>
        <dbReference type="ARBA" id="ARBA00029466"/>
    </source>
</evidence>
<name>A0ABX2HGS5_9FIRM</name>
<keyword evidence="8" id="KW-1185">Reference proteome</keyword>
<evidence type="ECO:0000256" key="1">
    <source>
        <dbReference type="ARBA" id="ARBA00022722"/>
    </source>
</evidence>
<dbReference type="Pfam" id="PF03852">
    <property type="entry name" value="Vsr"/>
    <property type="match status" value="1"/>
</dbReference>
<proteinExistence type="inferred from homology"/>
<dbReference type="Gene3D" id="3.40.960.10">
    <property type="entry name" value="VSR Endonuclease"/>
    <property type="match status" value="1"/>
</dbReference>
<keyword evidence="3" id="KW-0227">DNA damage</keyword>
<dbReference type="EMBL" id="JAAITT010000007">
    <property type="protein sequence ID" value="NSJ48427.1"/>
    <property type="molecule type" value="Genomic_DNA"/>
</dbReference>
<dbReference type="Proteomes" id="UP000669239">
    <property type="component" value="Unassembled WGS sequence"/>
</dbReference>
<comment type="caution">
    <text evidence="7">The sequence shown here is derived from an EMBL/GenBank/DDBJ whole genome shotgun (WGS) entry which is preliminary data.</text>
</comment>
<organism evidence="7 8">
    <name type="scientific">Enterocloster aldenensis</name>
    <dbReference type="NCBI Taxonomy" id="358742"/>
    <lineage>
        <taxon>Bacteria</taxon>
        <taxon>Bacillati</taxon>
        <taxon>Bacillota</taxon>
        <taxon>Clostridia</taxon>
        <taxon>Lachnospirales</taxon>
        <taxon>Lachnospiraceae</taxon>
        <taxon>Enterocloster</taxon>
    </lineage>
</organism>
<reference evidence="7 8" key="1">
    <citation type="journal article" date="2020" name="Cell Host Microbe">
        <title>Functional and Genomic Variation between Human-Derived Isolates of Lachnospiraceae Reveals Inter- and Intra-Species Diversity.</title>
        <authorList>
            <person name="Sorbara M.T."/>
            <person name="Littmann E.R."/>
            <person name="Fontana E."/>
            <person name="Moody T.U."/>
            <person name="Kohout C.E."/>
            <person name="Gjonbalaj M."/>
            <person name="Eaton V."/>
            <person name="Seok R."/>
            <person name="Leiner I.M."/>
            <person name="Pamer E.G."/>
        </authorList>
    </citation>
    <scope>NUCLEOTIDE SEQUENCE [LARGE SCALE GENOMIC DNA]</scope>
    <source>
        <strain evidence="7 8">MSK.1.17</strain>
    </source>
</reference>
<sequence>MLFSHGYRYRINVQNLPRMSNIVLKKYKSAIFINSCFHHGHSCNDGHIPKSNTHCGKRKLT</sequence>
<protein>
    <recommendedName>
        <fullName evidence="9">Very short patch repair endonuclease</fullName>
    </recommendedName>
</protein>
<keyword evidence="1" id="KW-0540">Nuclease</keyword>